<reference evidence="1" key="1">
    <citation type="submission" date="2021-01" db="EMBL/GenBank/DDBJ databases">
        <authorList>
            <person name="Sun Q."/>
        </authorList>
    </citation>
    <scope>NUCLEOTIDE SEQUENCE</scope>
    <source>
        <strain evidence="1">YIM B02566</strain>
    </source>
</reference>
<protein>
    <submittedName>
        <fullName evidence="1">Acetoin dehydrogenase dihydrolipoyllysine-residue acetyltransferase subunit</fullName>
    </submittedName>
</protein>
<comment type="caution">
    <text evidence="1">The sequence shown here is derived from an EMBL/GenBank/DDBJ whole genome shotgun (WGS) entry which is preliminary data.</text>
</comment>
<name>A0ACC5R2Y0_9HYPH</name>
<evidence type="ECO:0000313" key="1">
    <source>
        <dbReference type="EMBL" id="MBK1867011.1"/>
    </source>
</evidence>
<dbReference type="EMBL" id="JAENHL010000007">
    <property type="protein sequence ID" value="MBK1867011.1"/>
    <property type="molecule type" value="Genomic_DNA"/>
</dbReference>
<gene>
    <name evidence="1" type="ORF">JHL16_11700</name>
</gene>
<dbReference type="Proteomes" id="UP000616151">
    <property type="component" value="Unassembled WGS sequence"/>
</dbReference>
<organism evidence="1 2">
    <name type="scientific">Taklimakanibacter albus</name>
    <dbReference type="NCBI Taxonomy" id="2800327"/>
    <lineage>
        <taxon>Bacteria</taxon>
        <taxon>Pseudomonadati</taxon>
        <taxon>Pseudomonadota</taxon>
        <taxon>Alphaproteobacteria</taxon>
        <taxon>Hyphomicrobiales</taxon>
        <taxon>Aestuariivirgaceae</taxon>
        <taxon>Taklimakanibacter</taxon>
    </lineage>
</organism>
<keyword evidence="2" id="KW-1185">Reference proteome</keyword>
<sequence>MSEKRIIPIVMPKWGLSMAEGKLASWLMKDGDSVKAGDQLLEVETDKIAGAVEANEGGILRRRIGQEDTIYPIKTLIGVVADADVPDADIDAFVGSYVVPVAEEGEEEAAGPRYEFADTAAGRLRYTKRGSDDNTVLLIHGFGGDLDNWLFNADALAEGATVYALDLPGHGQSTKKVDEPTVAGLAKAVLSFMDTVKIDKAHLVGHSMGGAVAIEVARLAKPRVKSVTLISSAGLGPDINMDYIDGFVASASRRDLKPVLENLFADSGLVSRQMVDDLLKYKRLDGVGDALTALKNGVFAGGRQAALLADALAASGVPALVVWGAEDKIVPAAHATAAKGAKVEIIEGAGHMVQMEQAGRVNGLIKVMIGG</sequence>
<accession>A0ACC5R2Y0</accession>
<proteinExistence type="predicted"/>
<evidence type="ECO:0000313" key="2">
    <source>
        <dbReference type="Proteomes" id="UP000616151"/>
    </source>
</evidence>